<evidence type="ECO:0000313" key="2">
    <source>
        <dbReference type="EMBL" id="PIA14542.1"/>
    </source>
</evidence>
<dbReference type="Proteomes" id="UP000242474">
    <property type="component" value="Unassembled WGS sequence"/>
</dbReference>
<proteinExistence type="predicted"/>
<feature type="region of interest" description="Disordered" evidence="1">
    <location>
        <begin position="73"/>
        <end position="93"/>
    </location>
</feature>
<gene>
    <name evidence="2" type="ORF">COEREDRAFT_88637</name>
</gene>
<protein>
    <submittedName>
        <fullName evidence="2">Uncharacterized protein</fullName>
    </submittedName>
</protein>
<feature type="compositionally biased region" description="Polar residues" evidence="1">
    <location>
        <begin position="225"/>
        <end position="235"/>
    </location>
</feature>
<dbReference type="EMBL" id="KZ303516">
    <property type="protein sequence ID" value="PIA14542.1"/>
    <property type="molecule type" value="Genomic_DNA"/>
</dbReference>
<feature type="region of interest" description="Disordered" evidence="1">
    <location>
        <begin position="152"/>
        <end position="178"/>
    </location>
</feature>
<feature type="compositionally biased region" description="Low complexity" evidence="1">
    <location>
        <begin position="210"/>
        <end position="224"/>
    </location>
</feature>
<feature type="compositionally biased region" description="Acidic residues" evidence="1">
    <location>
        <begin position="156"/>
        <end position="178"/>
    </location>
</feature>
<dbReference type="AlphaFoldDB" id="A0A2G5B6C3"/>
<evidence type="ECO:0000256" key="1">
    <source>
        <dbReference type="SAM" id="MobiDB-lite"/>
    </source>
</evidence>
<keyword evidence="3" id="KW-1185">Reference proteome</keyword>
<feature type="compositionally biased region" description="Low complexity" evidence="1">
    <location>
        <begin position="38"/>
        <end position="58"/>
    </location>
</feature>
<feature type="compositionally biased region" description="Polar residues" evidence="1">
    <location>
        <begin position="78"/>
        <end position="89"/>
    </location>
</feature>
<name>A0A2G5B6C3_COERN</name>
<reference evidence="2 3" key="1">
    <citation type="journal article" date="2015" name="Genome Biol. Evol.">
        <title>Phylogenomic analyses indicate that early fungi evolved digesting cell walls of algal ancestors of land plants.</title>
        <authorList>
            <person name="Chang Y."/>
            <person name="Wang S."/>
            <person name="Sekimoto S."/>
            <person name="Aerts A.L."/>
            <person name="Choi C."/>
            <person name="Clum A."/>
            <person name="LaButti K.M."/>
            <person name="Lindquist E.A."/>
            <person name="Yee Ngan C."/>
            <person name="Ohm R.A."/>
            <person name="Salamov A.A."/>
            <person name="Grigoriev I.V."/>
            <person name="Spatafora J.W."/>
            <person name="Berbee M.L."/>
        </authorList>
    </citation>
    <scope>NUCLEOTIDE SEQUENCE [LARGE SCALE GENOMIC DNA]</scope>
    <source>
        <strain evidence="2 3">NRRL 1564</strain>
    </source>
</reference>
<sequence>MSGYMPTLNISSAANIAIPVTNVPAVGADTISKSSTAEVVNESSSDDNNSVQVQVVSDQDTETECIDLISSEDDLEMDQSSSEYGSTDSRPIDDYMMDTDQPLHQGLDTDDENEVWSDTELTRLGTQATSPIMADGSIRGSVFGLIRPLTQREELSSEEDEEMDEDEEMENEVNADEEVISGKLEHNISDTEALMTANISTQTDVRNVTNSVVTTRTDSSDVVTQTESENKVMTG</sequence>
<evidence type="ECO:0000313" key="3">
    <source>
        <dbReference type="Proteomes" id="UP000242474"/>
    </source>
</evidence>
<feature type="region of interest" description="Disordered" evidence="1">
    <location>
        <begin position="210"/>
        <end position="235"/>
    </location>
</feature>
<organism evidence="2 3">
    <name type="scientific">Coemansia reversa (strain ATCC 12441 / NRRL 1564)</name>
    <dbReference type="NCBI Taxonomy" id="763665"/>
    <lineage>
        <taxon>Eukaryota</taxon>
        <taxon>Fungi</taxon>
        <taxon>Fungi incertae sedis</taxon>
        <taxon>Zoopagomycota</taxon>
        <taxon>Kickxellomycotina</taxon>
        <taxon>Kickxellomycetes</taxon>
        <taxon>Kickxellales</taxon>
        <taxon>Kickxellaceae</taxon>
        <taxon>Coemansia</taxon>
    </lineage>
</organism>
<accession>A0A2G5B6C3</accession>
<feature type="region of interest" description="Disordered" evidence="1">
    <location>
        <begin position="38"/>
        <end position="60"/>
    </location>
</feature>